<gene>
    <name evidence="1" type="ORF">J2W83_000476</name>
</gene>
<keyword evidence="2" id="KW-1185">Reference proteome</keyword>
<comment type="caution">
    <text evidence="1">The sequence shown here is derived from an EMBL/GenBank/DDBJ whole genome shotgun (WGS) entry which is preliminary data.</text>
</comment>
<proteinExistence type="predicted"/>
<reference evidence="1" key="1">
    <citation type="submission" date="2023-07" db="EMBL/GenBank/DDBJ databases">
        <title>Sorghum-associated microbial communities from plants grown in Nebraska, USA.</title>
        <authorList>
            <person name="Schachtman D."/>
        </authorList>
    </citation>
    <scope>NUCLEOTIDE SEQUENCE</scope>
    <source>
        <strain evidence="1">BE56</strain>
    </source>
</reference>
<accession>A0ACC6JXG3</accession>
<dbReference type="Proteomes" id="UP001259587">
    <property type="component" value="Unassembled WGS sequence"/>
</dbReference>
<dbReference type="EMBL" id="JAVDTH010000002">
    <property type="protein sequence ID" value="MDR6710886.1"/>
    <property type="molecule type" value="Genomic_DNA"/>
</dbReference>
<organism evidence="1 2">
    <name type="scientific">Pseudomonas hunanensis</name>
    <dbReference type="NCBI Taxonomy" id="1247546"/>
    <lineage>
        <taxon>Bacteria</taxon>
        <taxon>Pseudomonadati</taxon>
        <taxon>Pseudomonadota</taxon>
        <taxon>Gammaproteobacteria</taxon>
        <taxon>Pseudomonadales</taxon>
        <taxon>Pseudomonadaceae</taxon>
        <taxon>Pseudomonas</taxon>
    </lineage>
</organism>
<name>A0ACC6JXG3_9PSED</name>
<evidence type="ECO:0000313" key="1">
    <source>
        <dbReference type="EMBL" id="MDR6710886.1"/>
    </source>
</evidence>
<evidence type="ECO:0000313" key="2">
    <source>
        <dbReference type="Proteomes" id="UP001259587"/>
    </source>
</evidence>
<sequence length="137" mass="15143">MEWPSCVQNAEKVVKALGFWPGFHDAEIISISASRCGVGSPTSSSARLCVNVRYYKGINQGTENYEAVCFQSLLIELLFYDLHSFSVEDFNHQNVIDSIEFARTDDHAIEVSISSIFGFGGVIRCARVEVGDVTTLI</sequence>
<protein>
    <submittedName>
        <fullName evidence="1">Uncharacterized protein</fullName>
    </submittedName>
</protein>